<dbReference type="AlphaFoldDB" id="A0A9Q0Y080"/>
<dbReference type="Proteomes" id="UP001142489">
    <property type="component" value="Unassembled WGS sequence"/>
</dbReference>
<name>A0A9Q0Y080_9SAUR</name>
<gene>
    <name evidence="1" type="ORF">JRQ81_010576</name>
</gene>
<keyword evidence="2" id="KW-1185">Reference proteome</keyword>
<accession>A0A9Q0Y080</accession>
<protein>
    <submittedName>
        <fullName evidence="1">Uncharacterized protein</fullName>
    </submittedName>
</protein>
<reference evidence="1" key="1">
    <citation type="journal article" date="2023" name="DNA Res.">
        <title>Chromosome-level genome assembly of Phrynocephalus forsythii using third-generation DNA sequencing and Hi-C analysis.</title>
        <authorList>
            <person name="Qi Y."/>
            <person name="Zhao W."/>
            <person name="Zhao Y."/>
            <person name="Niu C."/>
            <person name="Cao S."/>
            <person name="Zhang Y."/>
        </authorList>
    </citation>
    <scope>NUCLEOTIDE SEQUENCE</scope>
    <source>
        <tissue evidence="1">Muscle</tissue>
    </source>
</reference>
<dbReference type="EMBL" id="JAPFRF010000003">
    <property type="protein sequence ID" value="KAJ7338050.1"/>
    <property type="molecule type" value="Genomic_DNA"/>
</dbReference>
<organism evidence="1 2">
    <name type="scientific">Phrynocephalus forsythii</name>
    <dbReference type="NCBI Taxonomy" id="171643"/>
    <lineage>
        <taxon>Eukaryota</taxon>
        <taxon>Metazoa</taxon>
        <taxon>Chordata</taxon>
        <taxon>Craniata</taxon>
        <taxon>Vertebrata</taxon>
        <taxon>Euteleostomi</taxon>
        <taxon>Lepidosauria</taxon>
        <taxon>Squamata</taxon>
        <taxon>Bifurcata</taxon>
        <taxon>Unidentata</taxon>
        <taxon>Episquamata</taxon>
        <taxon>Toxicofera</taxon>
        <taxon>Iguania</taxon>
        <taxon>Acrodonta</taxon>
        <taxon>Agamidae</taxon>
        <taxon>Agaminae</taxon>
        <taxon>Phrynocephalus</taxon>
    </lineage>
</organism>
<sequence length="120" mass="12656">MRAMQVAGRLGCIVGTHSFWTGAASPAAAIDIDLVGIQQIGFYLGEPCSSVGLRPQFLFTGPRSFQDSLDVAAISAWANGLISSGRARGGCPCTPCLLLLSVAPLTPCRPSWLSIWEDMT</sequence>
<evidence type="ECO:0000313" key="1">
    <source>
        <dbReference type="EMBL" id="KAJ7338050.1"/>
    </source>
</evidence>
<comment type="caution">
    <text evidence="1">The sequence shown here is derived from an EMBL/GenBank/DDBJ whole genome shotgun (WGS) entry which is preliminary data.</text>
</comment>
<evidence type="ECO:0000313" key="2">
    <source>
        <dbReference type="Proteomes" id="UP001142489"/>
    </source>
</evidence>
<proteinExistence type="predicted"/>